<name>A0A829Y6K8_9GAMM</name>
<keyword evidence="2" id="KW-1185">Reference proteome</keyword>
<comment type="caution">
    <text evidence="1">The sequence shown here is derived from an EMBL/GenBank/DDBJ whole genome shotgun (WGS) entry which is preliminary data.</text>
</comment>
<evidence type="ECO:0000313" key="2">
    <source>
        <dbReference type="Proteomes" id="UP000445000"/>
    </source>
</evidence>
<dbReference type="EMBL" id="BLJN01000001">
    <property type="protein sequence ID" value="GFE78693.1"/>
    <property type="molecule type" value="Genomic_DNA"/>
</dbReference>
<dbReference type="InterPro" id="IPR025500">
    <property type="entry name" value="DUF4390"/>
</dbReference>
<evidence type="ECO:0000313" key="1">
    <source>
        <dbReference type="EMBL" id="GFE78693.1"/>
    </source>
</evidence>
<protein>
    <recommendedName>
        <fullName evidence="3">DUF4390 domain-containing protein</fullName>
    </recommendedName>
</protein>
<sequence length="209" mass="23476">MAASPPWPNVLCPSALDAIVQRALAWLMALAAVLGCLLGPAASAQAPPRFEIRSAYVEPAEGVYELNATLNFDLPEGARAAIREGVPLTLHLEIVVKRRRSYWLDETVATLDQSYELAYRALSERYLVRNLNSGDQASYATLDAALDALRVISRLPILDQALVSPNRRHEISVRGNLDVRTMPDALRFVLFWSDDWRQRSEWYTWSPQL</sequence>
<gene>
    <name evidence="1" type="ORF">GCM10011487_06930</name>
</gene>
<accession>A0A829Y6K8</accession>
<proteinExistence type="predicted"/>
<reference evidence="2" key="1">
    <citation type="submission" date="2020-01" db="EMBL/GenBank/DDBJ databases">
        <title>'Steroidobacter agaridevorans' sp. nov., agar-degrading bacteria isolated from rhizosphere soils.</title>
        <authorList>
            <person name="Ikenaga M."/>
            <person name="Kataoka M."/>
            <person name="Murouchi A."/>
            <person name="Katsuragi S."/>
            <person name="Sakai M."/>
        </authorList>
    </citation>
    <scope>NUCLEOTIDE SEQUENCE [LARGE SCALE GENOMIC DNA]</scope>
    <source>
        <strain evidence="2">YU21-B</strain>
    </source>
</reference>
<dbReference type="Proteomes" id="UP000445000">
    <property type="component" value="Unassembled WGS sequence"/>
</dbReference>
<organism evidence="1 2">
    <name type="scientific">Steroidobacter agaridevorans</name>
    <dbReference type="NCBI Taxonomy" id="2695856"/>
    <lineage>
        <taxon>Bacteria</taxon>
        <taxon>Pseudomonadati</taxon>
        <taxon>Pseudomonadota</taxon>
        <taxon>Gammaproteobacteria</taxon>
        <taxon>Steroidobacterales</taxon>
        <taxon>Steroidobacteraceae</taxon>
        <taxon>Steroidobacter</taxon>
    </lineage>
</organism>
<dbReference type="Pfam" id="PF14334">
    <property type="entry name" value="DUF4390"/>
    <property type="match status" value="1"/>
</dbReference>
<evidence type="ECO:0008006" key="3">
    <source>
        <dbReference type="Google" id="ProtNLM"/>
    </source>
</evidence>
<dbReference type="AlphaFoldDB" id="A0A829Y6K8"/>